<dbReference type="PANTHER" id="PTHR46890:SF28">
    <property type="entry name" value="REVERSE TRANSCRIPTASE DOMAIN-CONTAINING PROTEIN"/>
    <property type="match status" value="1"/>
</dbReference>
<accession>A0AAF0TKN7</accession>
<proteinExistence type="predicted"/>
<dbReference type="AlphaFoldDB" id="A0AAF0TKN7"/>
<dbReference type="PROSITE" id="PS50878">
    <property type="entry name" value="RT_POL"/>
    <property type="match status" value="1"/>
</dbReference>
<evidence type="ECO:0000313" key="2">
    <source>
        <dbReference type="EMBL" id="WMV23932.1"/>
    </source>
</evidence>
<dbReference type="InterPro" id="IPR052343">
    <property type="entry name" value="Retrotransposon-Effector_Assoc"/>
</dbReference>
<dbReference type="SUPFAM" id="SSF56672">
    <property type="entry name" value="DNA/RNA polymerases"/>
    <property type="match status" value="1"/>
</dbReference>
<organism evidence="2 3">
    <name type="scientific">Solanum verrucosum</name>
    <dbReference type="NCBI Taxonomy" id="315347"/>
    <lineage>
        <taxon>Eukaryota</taxon>
        <taxon>Viridiplantae</taxon>
        <taxon>Streptophyta</taxon>
        <taxon>Embryophyta</taxon>
        <taxon>Tracheophyta</taxon>
        <taxon>Spermatophyta</taxon>
        <taxon>Magnoliopsida</taxon>
        <taxon>eudicotyledons</taxon>
        <taxon>Gunneridae</taxon>
        <taxon>Pentapetalae</taxon>
        <taxon>asterids</taxon>
        <taxon>lamiids</taxon>
        <taxon>Solanales</taxon>
        <taxon>Solanaceae</taxon>
        <taxon>Solanoideae</taxon>
        <taxon>Solaneae</taxon>
        <taxon>Solanum</taxon>
    </lineage>
</organism>
<evidence type="ECO:0000313" key="3">
    <source>
        <dbReference type="Proteomes" id="UP001234989"/>
    </source>
</evidence>
<reference evidence="2" key="1">
    <citation type="submission" date="2023-08" db="EMBL/GenBank/DDBJ databases">
        <title>A de novo genome assembly of Solanum verrucosum Schlechtendal, a Mexican diploid species geographically isolated from the other diploid A-genome species in potato relatives.</title>
        <authorList>
            <person name="Hosaka K."/>
        </authorList>
    </citation>
    <scope>NUCLEOTIDE SEQUENCE</scope>
    <source>
        <tissue evidence="2">Young leaves</tissue>
    </source>
</reference>
<gene>
    <name evidence="2" type="ORF">MTR67_017317</name>
</gene>
<sequence>MRGRRRRLFLHRICTENEVWVQGEEKIAQAACDYYQQIFTGQNDRVDDRILQHIPTLVTPAQNEMMQAMPTLEELRQVVFAMNPSSAAGPDDNQSGFVRGRRITESIMLAHEITHDIKKPHIGTNVVLKLDMTKAYDRVSWSFTCLVLRRFGFGEVFIDLVWRIMSKNWYSIIINGHRHGFFHSTRGLKQGDHLSPALFILGAEVLSRLLNSLHQIPSYKGFFMEPKGPQINHLSFADDVIIFASTDRHSLKLIMDMLGDYEHTSGQLINKEKSHFMIPANTSQDIINTIQAVTRFSQKSSPITYLGCPLYIVDK</sequence>
<name>A0AAF0TKN7_SOLVR</name>
<dbReference type="InterPro" id="IPR043502">
    <property type="entry name" value="DNA/RNA_pol_sf"/>
</dbReference>
<dbReference type="PANTHER" id="PTHR46890">
    <property type="entry name" value="NON-LTR RETROLELEMENT REVERSE TRANSCRIPTASE-LIKE PROTEIN-RELATED"/>
    <property type="match status" value="1"/>
</dbReference>
<protein>
    <recommendedName>
        <fullName evidence="1">Reverse transcriptase domain-containing protein</fullName>
    </recommendedName>
</protein>
<dbReference type="CDD" id="cd01650">
    <property type="entry name" value="RT_nLTR_like"/>
    <property type="match status" value="1"/>
</dbReference>
<dbReference type="InterPro" id="IPR000477">
    <property type="entry name" value="RT_dom"/>
</dbReference>
<dbReference type="Pfam" id="PF00078">
    <property type="entry name" value="RVT_1"/>
    <property type="match status" value="1"/>
</dbReference>
<dbReference type="Proteomes" id="UP001234989">
    <property type="component" value="Chromosome 4"/>
</dbReference>
<evidence type="ECO:0000259" key="1">
    <source>
        <dbReference type="PROSITE" id="PS50878"/>
    </source>
</evidence>
<keyword evidence="3" id="KW-1185">Reference proteome</keyword>
<dbReference type="EMBL" id="CP133615">
    <property type="protein sequence ID" value="WMV23932.1"/>
    <property type="molecule type" value="Genomic_DNA"/>
</dbReference>
<feature type="domain" description="Reverse transcriptase" evidence="1">
    <location>
        <begin position="1"/>
        <end position="310"/>
    </location>
</feature>